<keyword evidence="12" id="KW-0670">Pyruvate</keyword>
<dbReference type="SFLD" id="SFLDS00029">
    <property type="entry name" value="Radical_SAM"/>
    <property type="match status" value="1"/>
</dbReference>
<keyword evidence="3" id="KW-0004">4Fe-4S</keyword>
<dbReference type="SFLD" id="SFLDG01066">
    <property type="entry name" value="organic_radical-activating_enz"/>
    <property type="match status" value="1"/>
</dbReference>
<dbReference type="PROSITE" id="PS00198">
    <property type="entry name" value="4FE4S_FER_1"/>
    <property type="match status" value="1"/>
</dbReference>
<dbReference type="PROSITE" id="PS01087">
    <property type="entry name" value="RADICAL_ACTIVATING"/>
    <property type="match status" value="1"/>
</dbReference>
<dbReference type="PIRSF" id="PIRSF000371">
    <property type="entry name" value="PFL_act_enz"/>
    <property type="match status" value="1"/>
</dbReference>
<dbReference type="InterPro" id="IPR034457">
    <property type="entry name" value="Organic_radical-activating"/>
</dbReference>
<dbReference type="EMBL" id="QKMR01000002">
    <property type="protein sequence ID" value="PYG89936.1"/>
    <property type="molecule type" value="Genomic_DNA"/>
</dbReference>
<keyword evidence="4" id="KW-0949">S-adenosyl-L-methionine</keyword>
<dbReference type="PANTHER" id="PTHR30352:SF4">
    <property type="entry name" value="PYRUVATE FORMATE-LYASE 2-ACTIVATING ENZYME"/>
    <property type="match status" value="1"/>
</dbReference>
<dbReference type="Pfam" id="PF13353">
    <property type="entry name" value="Fer4_12"/>
    <property type="match status" value="1"/>
</dbReference>
<dbReference type="InterPro" id="IPR040074">
    <property type="entry name" value="BssD/PflA/YjjW"/>
</dbReference>
<dbReference type="InterPro" id="IPR017896">
    <property type="entry name" value="4Fe4S_Fe-S-bd"/>
</dbReference>
<dbReference type="InterPro" id="IPR058240">
    <property type="entry name" value="rSAM_sf"/>
</dbReference>
<evidence type="ECO:0000313" key="13">
    <source>
        <dbReference type="Proteomes" id="UP000248132"/>
    </source>
</evidence>
<dbReference type="Pfam" id="PF04055">
    <property type="entry name" value="Radical_SAM"/>
    <property type="match status" value="1"/>
</dbReference>
<dbReference type="AlphaFoldDB" id="A0A318XR88"/>
<evidence type="ECO:0000256" key="6">
    <source>
        <dbReference type="ARBA" id="ARBA00023002"/>
    </source>
</evidence>
<keyword evidence="7" id="KW-0408">Iron</keyword>
<evidence type="ECO:0000256" key="4">
    <source>
        <dbReference type="ARBA" id="ARBA00022691"/>
    </source>
</evidence>
<dbReference type="InterPro" id="IPR012839">
    <property type="entry name" value="Organic_radical_activase"/>
</dbReference>
<dbReference type="GO" id="GO:0051539">
    <property type="term" value="F:4 iron, 4 sulfur cluster binding"/>
    <property type="evidence" value="ECO:0007669"/>
    <property type="project" value="UniProtKB-KW"/>
</dbReference>
<dbReference type="NCBIfam" id="TIGR02494">
    <property type="entry name" value="PFLE_PFLC"/>
    <property type="match status" value="1"/>
</dbReference>
<dbReference type="GO" id="GO:0016829">
    <property type="term" value="F:lyase activity"/>
    <property type="evidence" value="ECO:0007669"/>
    <property type="project" value="UniProtKB-KW"/>
</dbReference>
<accession>A0A318XR88</accession>
<dbReference type="CDD" id="cd01335">
    <property type="entry name" value="Radical_SAM"/>
    <property type="match status" value="1"/>
</dbReference>
<dbReference type="PANTHER" id="PTHR30352">
    <property type="entry name" value="PYRUVATE FORMATE-LYASE-ACTIVATING ENZYME"/>
    <property type="match status" value="1"/>
</dbReference>
<dbReference type="GO" id="GO:0046872">
    <property type="term" value="F:metal ion binding"/>
    <property type="evidence" value="ECO:0007669"/>
    <property type="project" value="UniProtKB-KW"/>
</dbReference>
<protein>
    <submittedName>
        <fullName evidence="12">Pyruvate formate lyase activating enzyme</fullName>
    </submittedName>
</protein>
<comment type="caution">
    <text evidence="12">The sequence shown here is derived from an EMBL/GenBank/DDBJ whole genome shotgun (WGS) entry which is preliminary data.</text>
</comment>
<evidence type="ECO:0000256" key="2">
    <source>
        <dbReference type="ARBA" id="ARBA00009777"/>
    </source>
</evidence>
<dbReference type="GO" id="GO:0016491">
    <property type="term" value="F:oxidoreductase activity"/>
    <property type="evidence" value="ECO:0007669"/>
    <property type="project" value="UniProtKB-KW"/>
</dbReference>
<sequence>MNKATVFDIERFGIEDGPGIRTAIFLKGCALRCKWCANPESQLFEKQVMFKSSLCTGCRRCLCICPNNSIEYLEGYGFITVGSKCSHCGKCADNCYVNARSLVGKDYSVDQIIDVVLKDKEYYKMSGGGVTFTGGEPFFHHDFIKECSQKLKSYGITVLVETCGQIPLENLQACSDSIDYIFYDIKHIDTEKHKLLTGMGNELILSNLEWLNSSFRGSLSVRYPVIPGCNNEKREIEGFLDYVSRLENVKEVYFLPYHRLGESKYQGLGRKYEMPEIESLKFKDISYLKDYEAKYNISIKV</sequence>
<dbReference type="PROSITE" id="PS51379">
    <property type="entry name" value="4FE4S_FER_2"/>
    <property type="match status" value="2"/>
</dbReference>
<dbReference type="PROSITE" id="PS51918">
    <property type="entry name" value="RADICAL_SAM"/>
    <property type="match status" value="1"/>
</dbReference>
<dbReference type="Proteomes" id="UP000248132">
    <property type="component" value="Unassembled WGS sequence"/>
</dbReference>
<dbReference type="SFLD" id="SFLDG01118">
    <property type="entry name" value="activating_enzymes__group_2"/>
    <property type="match status" value="1"/>
</dbReference>
<feature type="domain" description="Radical SAM core" evidence="11">
    <location>
        <begin position="15"/>
        <end position="298"/>
    </location>
</feature>
<dbReference type="SUPFAM" id="SSF102114">
    <property type="entry name" value="Radical SAM enzymes"/>
    <property type="match status" value="1"/>
</dbReference>
<dbReference type="RefSeq" id="WP_110460612.1">
    <property type="nucleotide sequence ID" value="NZ_QKMR01000002.1"/>
</dbReference>
<dbReference type="Gene3D" id="3.20.20.70">
    <property type="entry name" value="Aldolase class I"/>
    <property type="match status" value="1"/>
</dbReference>
<evidence type="ECO:0000256" key="8">
    <source>
        <dbReference type="ARBA" id="ARBA00023014"/>
    </source>
</evidence>
<keyword evidence="6" id="KW-0560">Oxidoreductase</keyword>
<dbReference type="InterPro" id="IPR007197">
    <property type="entry name" value="rSAM"/>
</dbReference>
<dbReference type="InterPro" id="IPR017900">
    <property type="entry name" value="4Fe4S_Fe_S_CS"/>
</dbReference>
<evidence type="ECO:0000259" key="10">
    <source>
        <dbReference type="PROSITE" id="PS51379"/>
    </source>
</evidence>
<comment type="cofactor">
    <cofactor evidence="1">
        <name>[4Fe-4S] cluster</name>
        <dbReference type="ChEBI" id="CHEBI:49883"/>
    </cofactor>
</comment>
<keyword evidence="12" id="KW-0456">Lyase</keyword>
<evidence type="ECO:0000259" key="11">
    <source>
        <dbReference type="PROSITE" id="PS51918"/>
    </source>
</evidence>
<gene>
    <name evidence="12" type="ORF">LY28_00536</name>
</gene>
<name>A0A318XR88_9FIRM</name>
<dbReference type="OrthoDB" id="9782387at2"/>
<evidence type="ECO:0000256" key="1">
    <source>
        <dbReference type="ARBA" id="ARBA00001966"/>
    </source>
</evidence>
<proteinExistence type="inferred from homology"/>
<comment type="similarity">
    <text evidence="2">Belongs to the organic radical-activating enzymes family.</text>
</comment>
<dbReference type="InterPro" id="IPR001989">
    <property type="entry name" value="Radical_activat_CS"/>
</dbReference>
<keyword evidence="8" id="KW-0411">Iron-sulfur</keyword>
<dbReference type="InterPro" id="IPR013785">
    <property type="entry name" value="Aldolase_TIM"/>
</dbReference>
<comment type="catalytic activity">
    <reaction evidence="9">
        <text>glycyl-[protein] + reduced [flavodoxin] + S-adenosyl-L-methionine = glycin-2-yl radical-[protein] + semiquinone [flavodoxin] + 5'-deoxyadenosine + L-methionine + H(+)</text>
        <dbReference type="Rhea" id="RHEA:61976"/>
        <dbReference type="Rhea" id="RHEA-COMP:10622"/>
        <dbReference type="Rhea" id="RHEA-COMP:14480"/>
        <dbReference type="Rhea" id="RHEA-COMP:15993"/>
        <dbReference type="Rhea" id="RHEA-COMP:15994"/>
        <dbReference type="ChEBI" id="CHEBI:15378"/>
        <dbReference type="ChEBI" id="CHEBI:17319"/>
        <dbReference type="ChEBI" id="CHEBI:29947"/>
        <dbReference type="ChEBI" id="CHEBI:32722"/>
        <dbReference type="ChEBI" id="CHEBI:57618"/>
        <dbReference type="ChEBI" id="CHEBI:57844"/>
        <dbReference type="ChEBI" id="CHEBI:59789"/>
        <dbReference type="ChEBI" id="CHEBI:140311"/>
    </reaction>
</comment>
<evidence type="ECO:0000313" key="12">
    <source>
        <dbReference type="EMBL" id="PYG89936.1"/>
    </source>
</evidence>
<evidence type="ECO:0000256" key="5">
    <source>
        <dbReference type="ARBA" id="ARBA00022723"/>
    </source>
</evidence>
<feature type="domain" description="4Fe-4S ferredoxin-type" evidence="10">
    <location>
        <begin position="46"/>
        <end position="75"/>
    </location>
</feature>
<evidence type="ECO:0000256" key="9">
    <source>
        <dbReference type="ARBA" id="ARBA00047365"/>
    </source>
</evidence>
<organism evidence="12 13">
    <name type="scientific">Ruminiclostridium sufflavum DSM 19573</name>
    <dbReference type="NCBI Taxonomy" id="1121337"/>
    <lineage>
        <taxon>Bacteria</taxon>
        <taxon>Bacillati</taxon>
        <taxon>Bacillota</taxon>
        <taxon>Clostridia</taxon>
        <taxon>Eubacteriales</taxon>
        <taxon>Oscillospiraceae</taxon>
        <taxon>Ruminiclostridium</taxon>
    </lineage>
</organism>
<evidence type="ECO:0000256" key="7">
    <source>
        <dbReference type="ARBA" id="ARBA00023004"/>
    </source>
</evidence>
<keyword evidence="5" id="KW-0479">Metal-binding</keyword>
<evidence type="ECO:0000256" key="3">
    <source>
        <dbReference type="ARBA" id="ARBA00022485"/>
    </source>
</evidence>
<feature type="domain" description="4Fe-4S ferredoxin-type" evidence="10">
    <location>
        <begin position="76"/>
        <end position="105"/>
    </location>
</feature>
<reference evidence="12 13" key="1">
    <citation type="submission" date="2018-06" db="EMBL/GenBank/DDBJ databases">
        <title>Genomic Encyclopedia of Type Strains, Phase I: the one thousand microbial genomes (KMG-I) project.</title>
        <authorList>
            <person name="Kyrpides N."/>
        </authorList>
    </citation>
    <scope>NUCLEOTIDE SEQUENCE [LARGE SCALE GENOMIC DNA]</scope>
    <source>
        <strain evidence="12 13">DSM 19573</strain>
    </source>
</reference>
<keyword evidence="13" id="KW-1185">Reference proteome</keyword>
<dbReference type="SUPFAM" id="SSF54862">
    <property type="entry name" value="4Fe-4S ferredoxins"/>
    <property type="match status" value="1"/>
</dbReference>